<protein>
    <recommendedName>
        <fullName evidence="1">Methyltransferase type 11 domain-containing protein</fullName>
    </recommendedName>
</protein>
<dbReference type="Pfam" id="PF08241">
    <property type="entry name" value="Methyltransf_11"/>
    <property type="match status" value="1"/>
</dbReference>
<accession>X1I152</accession>
<evidence type="ECO:0000313" key="2">
    <source>
        <dbReference type="EMBL" id="GAH59809.1"/>
    </source>
</evidence>
<feature type="domain" description="Methyltransferase type 11" evidence="1">
    <location>
        <begin position="1"/>
        <end position="48"/>
    </location>
</feature>
<evidence type="ECO:0000259" key="1">
    <source>
        <dbReference type="Pfam" id="PF08241"/>
    </source>
</evidence>
<dbReference type="EMBL" id="BARU01024023">
    <property type="protein sequence ID" value="GAH59809.1"/>
    <property type="molecule type" value="Genomic_DNA"/>
</dbReference>
<sequence length="181" mass="21120">QLKLPDKYFDVAITSQMLHEVKLFGEKSGLRKVLEEIRRVLIKGGKYLLLDHQDAGEEEIVVKLPTQKMKQLSEFEGKYQYYRATHQSIGENMVKISKRCLQDFLTKYWALNSSMESIEMRETHSVFEKTETVELVESLGFQVREWIPFSDIGNDLKRAEGELLEGKTWFRKFLLVAATPK</sequence>
<comment type="caution">
    <text evidence="2">The sequence shown here is derived from an EMBL/GenBank/DDBJ whole genome shotgun (WGS) entry which is preliminary data.</text>
</comment>
<dbReference type="SUPFAM" id="SSF53335">
    <property type="entry name" value="S-adenosyl-L-methionine-dependent methyltransferases"/>
    <property type="match status" value="1"/>
</dbReference>
<gene>
    <name evidence="2" type="ORF">S03H2_38915</name>
</gene>
<proteinExistence type="predicted"/>
<dbReference type="Gene3D" id="3.40.50.150">
    <property type="entry name" value="Vaccinia Virus protein VP39"/>
    <property type="match status" value="1"/>
</dbReference>
<dbReference type="InterPro" id="IPR029063">
    <property type="entry name" value="SAM-dependent_MTases_sf"/>
</dbReference>
<reference evidence="2" key="1">
    <citation type="journal article" date="2014" name="Front. Microbiol.">
        <title>High frequency of phylogenetically diverse reductive dehalogenase-homologous genes in deep subseafloor sedimentary metagenomes.</title>
        <authorList>
            <person name="Kawai M."/>
            <person name="Futagami T."/>
            <person name="Toyoda A."/>
            <person name="Takaki Y."/>
            <person name="Nishi S."/>
            <person name="Hori S."/>
            <person name="Arai W."/>
            <person name="Tsubouchi T."/>
            <person name="Morono Y."/>
            <person name="Uchiyama I."/>
            <person name="Ito T."/>
            <person name="Fujiyama A."/>
            <person name="Inagaki F."/>
            <person name="Takami H."/>
        </authorList>
    </citation>
    <scope>NUCLEOTIDE SEQUENCE</scope>
    <source>
        <strain evidence="2">Expedition CK06-06</strain>
    </source>
</reference>
<name>X1I152_9ZZZZ</name>
<feature type="non-terminal residue" evidence="2">
    <location>
        <position position="1"/>
    </location>
</feature>
<dbReference type="InterPro" id="IPR013216">
    <property type="entry name" value="Methyltransf_11"/>
</dbReference>
<dbReference type="GO" id="GO:0008757">
    <property type="term" value="F:S-adenosylmethionine-dependent methyltransferase activity"/>
    <property type="evidence" value="ECO:0007669"/>
    <property type="project" value="InterPro"/>
</dbReference>
<organism evidence="2">
    <name type="scientific">marine sediment metagenome</name>
    <dbReference type="NCBI Taxonomy" id="412755"/>
    <lineage>
        <taxon>unclassified sequences</taxon>
        <taxon>metagenomes</taxon>
        <taxon>ecological metagenomes</taxon>
    </lineage>
</organism>
<dbReference type="AlphaFoldDB" id="X1I152"/>